<feature type="compositionally biased region" description="Basic and acidic residues" evidence="1">
    <location>
        <begin position="548"/>
        <end position="557"/>
    </location>
</feature>
<feature type="compositionally biased region" description="Low complexity" evidence="1">
    <location>
        <begin position="44"/>
        <end position="55"/>
    </location>
</feature>
<dbReference type="Proteomes" id="UP000007264">
    <property type="component" value="Unassembled WGS sequence"/>
</dbReference>
<comment type="caution">
    <text evidence="2">The sequence shown here is derived from an EMBL/GenBank/DDBJ whole genome shotgun (WGS) entry which is preliminary data.</text>
</comment>
<feature type="compositionally biased region" description="Polar residues" evidence="1">
    <location>
        <begin position="100"/>
        <end position="110"/>
    </location>
</feature>
<accession>I0YLK4</accession>
<feature type="region of interest" description="Disordered" evidence="1">
    <location>
        <begin position="545"/>
        <end position="584"/>
    </location>
</feature>
<evidence type="ECO:0000313" key="2">
    <source>
        <dbReference type="EMBL" id="EIE19273.1"/>
    </source>
</evidence>
<dbReference type="GeneID" id="17037393"/>
<dbReference type="Gene3D" id="2.30.30.140">
    <property type="match status" value="1"/>
</dbReference>
<feature type="region of interest" description="Disordered" evidence="1">
    <location>
        <begin position="274"/>
        <end position="293"/>
    </location>
</feature>
<evidence type="ECO:0000313" key="3">
    <source>
        <dbReference type="Proteomes" id="UP000007264"/>
    </source>
</evidence>
<sequence>MLKQDWGMDGPGHLRSPVFIDKVGERDVMEEIYAAPETQWMRNPAGGPPSKAAGGQTAKPSGKRKAMPGGVYPSAADPRKKAASSYAWTPAAGSDPCQAGTITHQASNSQKGKKEKSSDGTTRGGRPVTWYGGGGMNPQDLVGLGVPKLRAIFLEVFGHHTASNNGAWLRRKLCEKPDATRGRGRSASIRRRDAGAAIWTTGAVKNITQAEAKVLVENGAALANASFIALPEQAASAIDAASVAGSPSDTPSVTPTRHQHKVLAVSKPVKLTYNSWGKPAKRPSTCPDRPATRRPLSEAFDATAAATAAAAATARWTAATAGKVGGPGERPEMVRRLLQRGDISHAGNFKGQQVEVFWPQDATWWLARIIKLNSKQCQVVYETGETEDLCTDELIREGIMSVGWVPAGSRPESAGQLSVAGMSQGRQEHGSPASVQRGPGQSPAASTPGLTPELRQLINADVDVRRAASLDNGADSSDMDSGDMDRFHVDLVLRKPPSPSLSLAPRNLRNIGALDVIHSGYRPAPHSPIDRDTQEWADNLLLTARKAPAPEKRERSGSQDSSRCSASPVGASAGAMRGPAPGSGMQRVIANAKITSGGRMHPAAKSAGAGHAVDGWRPAAPAALTLEYRFGACHMPPAGGFAIGRAPDAPPTATEGFTLHGTQSDLSTFDLNLLDASTLWNEPLNQFDF</sequence>
<feature type="region of interest" description="Disordered" evidence="1">
    <location>
        <begin position="406"/>
        <end position="451"/>
    </location>
</feature>
<organism evidence="2 3">
    <name type="scientific">Coccomyxa subellipsoidea (strain C-169)</name>
    <name type="common">Green microalga</name>
    <dbReference type="NCBI Taxonomy" id="574566"/>
    <lineage>
        <taxon>Eukaryota</taxon>
        <taxon>Viridiplantae</taxon>
        <taxon>Chlorophyta</taxon>
        <taxon>core chlorophytes</taxon>
        <taxon>Trebouxiophyceae</taxon>
        <taxon>Trebouxiophyceae incertae sedis</taxon>
        <taxon>Coccomyxaceae</taxon>
        <taxon>Coccomyxa</taxon>
        <taxon>Coccomyxa subellipsoidea</taxon>
    </lineage>
</organism>
<dbReference type="RefSeq" id="XP_005643817.1">
    <property type="nucleotide sequence ID" value="XM_005643760.1"/>
</dbReference>
<keyword evidence="3" id="KW-1185">Reference proteome</keyword>
<feature type="region of interest" description="Disordered" evidence="1">
    <location>
        <begin position="34"/>
        <end position="134"/>
    </location>
</feature>
<name>I0YLK4_COCSC</name>
<evidence type="ECO:0008006" key="4">
    <source>
        <dbReference type="Google" id="ProtNLM"/>
    </source>
</evidence>
<gene>
    <name evidence="2" type="ORF">COCSUDRAFT_67826</name>
</gene>
<dbReference type="OrthoDB" id="568409at2759"/>
<protein>
    <recommendedName>
        <fullName evidence="4">Tudor domain-containing protein</fullName>
    </recommendedName>
</protein>
<proteinExistence type="predicted"/>
<evidence type="ECO:0000256" key="1">
    <source>
        <dbReference type="SAM" id="MobiDB-lite"/>
    </source>
</evidence>
<dbReference type="EMBL" id="AGSI01000019">
    <property type="protein sequence ID" value="EIE19273.1"/>
    <property type="molecule type" value="Genomic_DNA"/>
</dbReference>
<dbReference type="KEGG" id="csl:COCSUDRAFT_67826"/>
<reference evidence="2 3" key="1">
    <citation type="journal article" date="2012" name="Genome Biol.">
        <title>The genome of the polar eukaryotic microalga coccomyxa subellipsoidea reveals traits of cold adaptation.</title>
        <authorList>
            <person name="Blanc G."/>
            <person name="Agarkova I."/>
            <person name="Grimwood J."/>
            <person name="Kuo A."/>
            <person name="Brueggeman A."/>
            <person name="Dunigan D."/>
            <person name="Gurnon J."/>
            <person name="Ladunga I."/>
            <person name="Lindquist E."/>
            <person name="Lucas S."/>
            <person name="Pangilinan J."/>
            <person name="Proschold T."/>
            <person name="Salamov A."/>
            <person name="Schmutz J."/>
            <person name="Weeks D."/>
            <person name="Yamada T."/>
            <person name="Claverie J.M."/>
            <person name="Grigoriev I."/>
            <person name="Van Etten J."/>
            <person name="Lomsadze A."/>
            <person name="Borodovsky M."/>
        </authorList>
    </citation>
    <scope>NUCLEOTIDE SEQUENCE [LARGE SCALE GENOMIC DNA]</scope>
    <source>
        <strain evidence="2 3">C-169</strain>
    </source>
</reference>
<dbReference type="AlphaFoldDB" id="I0YLK4"/>